<reference evidence="4 5" key="1">
    <citation type="journal article" date="2013" name="Nature">
        <title>Insights into bilaterian evolution from three spiralian genomes.</title>
        <authorList>
            <person name="Simakov O."/>
            <person name="Marletaz F."/>
            <person name="Cho S.J."/>
            <person name="Edsinger-Gonzales E."/>
            <person name="Havlak P."/>
            <person name="Hellsten U."/>
            <person name="Kuo D.H."/>
            <person name="Larsson T."/>
            <person name="Lv J."/>
            <person name="Arendt D."/>
            <person name="Savage R."/>
            <person name="Osoegawa K."/>
            <person name="de Jong P."/>
            <person name="Grimwood J."/>
            <person name="Chapman J.A."/>
            <person name="Shapiro H."/>
            <person name="Aerts A."/>
            <person name="Otillar R.P."/>
            <person name="Terry A.Y."/>
            <person name="Boore J.L."/>
            <person name="Grigoriev I.V."/>
            <person name="Lindberg D.R."/>
            <person name="Seaver E.C."/>
            <person name="Weisblat D.A."/>
            <person name="Putnam N.H."/>
            <person name="Rokhsar D.S."/>
        </authorList>
    </citation>
    <scope>NUCLEOTIDE SEQUENCE [LARGE SCALE GENOMIC DNA]</scope>
</reference>
<dbReference type="HOGENOM" id="CLU_529240_0_0_1"/>
<dbReference type="InterPro" id="IPR007110">
    <property type="entry name" value="Ig-like_dom"/>
</dbReference>
<dbReference type="KEGG" id="lgi:LOTGIDRAFT_236408"/>
<dbReference type="OMA" id="CAMANAE"/>
<protein>
    <recommendedName>
        <fullName evidence="3">Ig-like domain-containing protein</fullName>
    </recommendedName>
</protein>
<evidence type="ECO:0000256" key="1">
    <source>
        <dbReference type="SAM" id="MobiDB-lite"/>
    </source>
</evidence>
<feature type="domain" description="Ig-like" evidence="3">
    <location>
        <begin position="227"/>
        <end position="338"/>
    </location>
</feature>
<dbReference type="GeneID" id="20250140"/>
<proteinExistence type="predicted"/>
<keyword evidence="2" id="KW-0812">Transmembrane</keyword>
<dbReference type="AlphaFoldDB" id="V3ZHM8"/>
<sequence>MTEQPPNPNWTSFFDRQVVRQYQDFVRDRDPAKRNLPPLDYDTRPDFDTSQPENGHISTPPPVPEYSRVIFPHGRNKKKQKEFKSQRGRRTFSCVIFGVLMIGVLALLAGFLIHFLFIDKGSQAEFLIGSPERNNNTGRKEPSMLLTTASSSTINFTATTAKPTTARPTTTIITTTPSTTTSTSKPVVVPIAPKTLQSSEIFSVAVTRPKSATTATPTTTATLTTTPKPIKAILTLNNVSVSLGEPASLICNLLQGGAWKTLSILQIKPAFSLLVTLHAGANKTNTWPDKRLRSAFVIVENGVELLLVITKTRCTDHGVYRCSAELENGIIYDTQEVIINEPFVQPVVKTLPYLIEKELATISANWTLGPKYTQGKVTWEVKAAHDTEYTPVEVNDFTQPTRLDCSTQFTNTFVVFVEMKFNNSYLRIRIESVYDENGVAKSYVSPPVYLLVIPAGLCRGRVDDSLIKHPYTCTQFIQCKNQTMSIYGCRADECFIQSVEACMPVPRLVQLPKFG</sequence>
<keyword evidence="5" id="KW-1185">Reference proteome</keyword>
<accession>V3ZHM8</accession>
<feature type="transmembrane region" description="Helical" evidence="2">
    <location>
        <begin position="91"/>
        <end position="117"/>
    </location>
</feature>
<keyword evidence="2" id="KW-0472">Membrane</keyword>
<dbReference type="SUPFAM" id="SSF48726">
    <property type="entry name" value="Immunoglobulin"/>
    <property type="match status" value="1"/>
</dbReference>
<dbReference type="GO" id="GO:0005576">
    <property type="term" value="C:extracellular region"/>
    <property type="evidence" value="ECO:0007669"/>
    <property type="project" value="InterPro"/>
</dbReference>
<dbReference type="InterPro" id="IPR036508">
    <property type="entry name" value="Chitin-bd_dom_sf"/>
</dbReference>
<dbReference type="OrthoDB" id="10406188at2759"/>
<dbReference type="CTD" id="20250140"/>
<dbReference type="InterPro" id="IPR036179">
    <property type="entry name" value="Ig-like_dom_sf"/>
</dbReference>
<dbReference type="Pfam" id="PF01607">
    <property type="entry name" value="CBM_14"/>
    <property type="match status" value="1"/>
</dbReference>
<feature type="region of interest" description="Disordered" evidence="1">
    <location>
        <begin position="26"/>
        <end position="69"/>
    </location>
</feature>
<dbReference type="InterPro" id="IPR002557">
    <property type="entry name" value="Chitin-bd_dom"/>
</dbReference>
<dbReference type="Proteomes" id="UP000030746">
    <property type="component" value="Unassembled WGS sequence"/>
</dbReference>
<evidence type="ECO:0000313" key="4">
    <source>
        <dbReference type="EMBL" id="ESO83712.1"/>
    </source>
</evidence>
<dbReference type="GO" id="GO:0008061">
    <property type="term" value="F:chitin binding"/>
    <property type="evidence" value="ECO:0007669"/>
    <property type="project" value="InterPro"/>
</dbReference>
<dbReference type="RefSeq" id="XP_009065502.1">
    <property type="nucleotide sequence ID" value="XM_009067254.1"/>
</dbReference>
<evidence type="ECO:0000313" key="5">
    <source>
        <dbReference type="Proteomes" id="UP000030746"/>
    </source>
</evidence>
<gene>
    <name evidence="4" type="ORF">LOTGIDRAFT_236408</name>
</gene>
<organism evidence="4 5">
    <name type="scientific">Lottia gigantea</name>
    <name type="common">Giant owl limpet</name>
    <dbReference type="NCBI Taxonomy" id="225164"/>
    <lineage>
        <taxon>Eukaryota</taxon>
        <taxon>Metazoa</taxon>
        <taxon>Spiralia</taxon>
        <taxon>Lophotrochozoa</taxon>
        <taxon>Mollusca</taxon>
        <taxon>Gastropoda</taxon>
        <taxon>Patellogastropoda</taxon>
        <taxon>Lottioidea</taxon>
        <taxon>Lottiidae</taxon>
        <taxon>Lottia</taxon>
    </lineage>
</organism>
<name>V3ZHM8_LOTGI</name>
<keyword evidence="2" id="KW-1133">Transmembrane helix</keyword>
<evidence type="ECO:0000256" key="2">
    <source>
        <dbReference type="SAM" id="Phobius"/>
    </source>
</evidence>
<feature type="compositionally biased region" description="Polar residues" evidence="1">
    <location>
        <begin position="48"/>
        <end position="57"/>
    </location>
</feature>
<dbReference type="SUPFAM" id="SSF57625">
    <property type="entry name" value="Invertebrate chitin-binding proteins"/>
    <property type="match status" value="1"/>
</dbReference>
<dbReference type="EMBL" id="KB203598">
    <property type="protein sequence ID" value="ESO83712.1"/>
    <property type="molecule type" value="Genomic_DNA"/>
</dbReference>
<evidence type="ECO:0000259" key="3">
    <source>
        <dbReference type="PROSITE" id="PS50835"/>
    </source>
</evidence>
<dbReference type="PROSITE" id="PS50835">
    <property type="entry name" value="IG_LIKE"/>
    <property type="match status" value="1"/>
</dbReference>